<dbReference type="Proteomes" id="UP000026960">
    <property type="component" value="Chromosome 2"/>
</dbReference>
<proteinExistence type="predicted"/>
<keyword evidence="2" id="KW-1185">Reference proteome</keyword>
<organism evidence="1">
    <name type="scientific">Oryza barthii</name>
    <dbReference type="NCBI Taxonomy" id="65489"/>
    <lineage>
        <taxon>Eukaryota</taxon>
        <taxon>Viridiplantae</taxon>
        <taxon>Streptophyta</taxon>
        <taxon>Embryophyta</taxon>
        <taxon>Tracheophyta</taxon>
        <taxon>Spermatophyta</taxon>
        <taxon>Magnoliopsida</taxon>
        <taxon>Liliopsida</taxon>
        <taxon>Poales</taxon>
        <taxon>Poaceae</taxon>
        <taxon>BOP clade</taxon>
        <taxon>Oryzoideae</taxon>
        <taxon>Oryzeae</taxon>
        <taxon>Oryzinae</taxon>
        <taxon>Oryza</taxon>
    </lineage>
</organism>
<evidence type="ECO:0000313" key="2">
    <source>
        <dbReference type="Proteomes" id="UP000026960"/>
    </source>
</evidence>
<dbReference type="EnsemblPlants" id="OBART02G07330.1">
    <property type="protein sequence ID" value="OBART02G07330.1"/>
    <property type="gene ID" value="OBART02G07330"/>
</dbReference>
<reference evidence="1" key="2">
    <citation type="submission" date="2015-03" db="UniProtKB">
        <authorList>
            <consortium name="EnsemblPlants"/>
        </authorList>
    </citation>
    <scope>IDENTIFICATION</scope>
</reference>
<dbReference type="PaxDb" id="65489-OBART02G07330.1"/>
<evidence type="ECO:0000313" key="1">
    <source>
        <dbReference type="EnsemblPlants" id="OBART02G07330.1"/>
    </source>
</evidence>
<sequence length="91" mass="10077">MADCKGHSQEANPIKASTMEVEAFMAKQENHNHRFEIHHQSPQGRAPTLAGLLIGKLKNGRRNLLLLVDLKDYMLQMLKTKASVLSPTVAG</sequence>
<name>A0A0D3F1Z6_9ORYZ</name>
<accession>A0A0D3F1Z6</accession>
<reference evidence="1" key="1">
    <citation type="journal article" date="2009" name="Rice">
        <title>De Novo Next Generation Sequencing of Plant Genomes.</title>
        <authorList>
            <person name="Rounsley S."/>
            <person name="Marri P.R."/>
            <person name="Yu Y."/>
            <person name="He R."/>
            <person name="Sisneros N."/>
            <person name="Goicoechea J.L."/>
            <person name="Lee S.J."/>
            <person name="Angelova A."/>
            <person name="Kudrna D."/>
            <person name="Luo M."/>
            <person name="Affourtit J."/>
            <person name="Desany B."/>
            <person name="Knight J."/>
            <person name="Niazi F."/>
            <person name="Egholm M."/>
            <person name="Wing R.A."/>
        </authorList>
    </citation>
    <scope>NUCLEOTIDE SEQUENCE [LARGE SCALE GENOMIC DNA]</scope>
    <source>
        <strain evidence="1">cv. IRGC 105608</strain>
    </source>
</reference>
<dbReference type="AlphaFoldDB" id="A0A0D3F1Z6"/>
<dbReference type="Gramene" id="OBART02G07330.1">
    <property type="protein sequence ID" value="OBART02G07330.1"/>
    <property type="gene ID" value="OBART02G07330"/>
</dbReference>
<protein>
    <submittedName>
        <fullName evidence="1">Uncharacterized protein</fullName>
    </submittedName>
</protein>
<dbReference type="HOGENOM" id="CLU_2430877_0_0_1"/>